<organism evidence="2 3">
    <name type="scientific">Acer saccharum</name>
    <name type="common">Sugar maple</name>
    <dbReference type="NCBI Taxonomy" id="4024"/>
    <lineage>
        <taxon>Eukaryota</taxon>
        <taxon>Viridiplantae</taxon>
        <taxon>Streptophyta</taxon>
        <taxon>Embryophyta</taxon>
        <taxon>Tracheophyta</taxon>
        <taxon>Spermatophyta</taxon>
        <taxon>Magnoliopsida</taxon>
        <taxon>eudicotyledons</taxon>
        <taxon>Gunneridae</taxon>
        <taxon>Pentapetalae</taxon>
        <taxon>rosids</taxon>
        <taxon>malvids</taxon>
        <taxon>Sapindales</taxon>
        <taxon>Sapindaceae</taxon>
        <taxon>Hippocastanoideae</taxon>
        <taxon>Acereae</taxon>
        <taxon>Acer</taxon>
    </lineage>
</organism>
<reference evidence="2" key="2">
    <citation type="submission" date="2023-06" db="EMBL/GenBank/DDBJ databases">
        <authorList>
            <person name="Swenson N.G."/>
            <person name="Wegrzyn J.L."/>
            <person name="Mcevoy S.L."/>
        </authorList>
    </citation>
    <scope>NUCLEOTIDE SEQUENCE</scope>
    <source>
        <strain evidence="2">NS2018</strain>
        <tissue evidence="2">Leaf</tissue>
    </source>
</reference>
<evidence type="ECO:0000256" key="1">
    <source>
        <dbReference type="SAM" id="MobiDB-lite"/>
    </source>
</evidence>
<dbReference type="Proteomes" id="UP001168877">
    <property type="component" value="Unassembled WGS sequence"/>
</dbReference>
<keyword evidence="3" id="KW-1185">Reference proteome</keyword>
<gene>
    <name evidence="2" type="ORF">LWI29_001670</name>
</gene>
<feature type="compositionally biased region" description="Basic and acidic residues" evidence="1">
    <location>
        <begin position="33"/>
        <end position="42"/>
    </location>
</feature>
<evidence type="ECO:0000313" key="2">
    <source>
        <dbReference type="EMBL" id="KAK0588500.1"/>
    </source>
</evidence>
<proteinExistence type="predicted"/>
<dbReference type="AlphaFoldDB" id="A0AA39SEC6"/>
<accession>A0AA39SEC6</accession>
<reference evidence="2" key="1">
    <citation type="journal article" date="2022" name="Plant J.">
        <title>Strategies of tolerance reflected in two North American maple genomes.</title>
        <authorList>
            <person name="McEvoy S.L."/>
            <person name="Sezen U.U."/>
            <person name="Trouern-Trend A."/>
            <person name="McMahon S.M."/>
            <person name="Schaberg P.G."/>
            <person name="Yang J."/>
            <person name="Wegrzyn J.L."/>
            <person name="Swenson N.G."/>
        </authorList>
    </citation>
    <scope>NUCLEOTIDE SEQUENCE</scope>
    <source>
        <strain evidence="2">NS2018</strain>
    </source>
</reference>
<protein>
    <submittedName>
        <fullName evidence="2">Uncharacterized protein</fullName>
    </submittedName>
</protein>
<evidence type="ECO:0000313" key="3">
    <source>
        <dbReference type="Proteomes" id="UP001168877"/>
    </source>
</evidence>
<dbReference type="EMBL" id="JAUESC010000381">
    <property type="protein sequence ID" value="KAK0588500.1"/>
    <property type="molecule type" value="Genomic_DNA"/>
</dbReference>
<feature type="region of interest" description="Disordered" evidence="1">
    <location>
        <begin position="33"/>
        <end position="55"/>
    </location>
</feature>
<sequence length="133" mass="15024">MEEKVATSIGRMVEELRSDGLCLAVKDDRRLVDGDSKEDELPGLKNSVTPSSNTPIEVEQSGFEVELTGKNFEQNHDQLQVHVQSVNDSDEVVVQHDDIEDYNLTRDRVRREVRAPYRFGYADIVAYALQVTG</sequence>
<comment type="caution">
    <text evidence="2">The sequence shown here is derived from an EMBL/GenBank/DDBJ whole genome shotgun (WGS) entry which is preliminary data.</text>
</comment>
<name>A0AA39SEC6_ACESA</name>
<feature type="compositionally biased region" description="Polar residues" evidence="1">
    <location>
        <begin position="46"/>
        <end position="55"/>
    </location>
</feature>